<gene>
    <name evidence="1" type="ORF">ACG04R_16125</name>
</gene>
<evidence type="ECO:0000313" key="1">
    <source>
        <dbReference type="EMBL" id="MFG6488214.1"/>
    </source>
</evidence>
<dbReference type="EMBL" id="JBIGIC010000007">
    <property type="protein sequence ID" value="MFG6488214.1"/>
    <property type="molecule type" value="Genomic_DNA"/>
</dbReference>
<evidence type="ECO:0000313" key="2">
    <source>
        <dbReference type="Proteomes" id="UP001606134"/>
    </source>
</evidence>
<dbReference type="InterPro" id="IPR037479">
    <property type="entry name" value="Tauto_MSAD"/>
</dbReference>
<dbReference type="Pfam" id="PF14552">
    <property type="entry name" value="Tautomerase_2"/>
    <property type="match status" value="1"/>
</dbReference>
<dbReference type="Proteomes" id="UP001606134">
    <property type="component" value="Unassembled WGS sequence"/>
</dbReference>
<dbReference type="PANTHER" id="PTHR38460">
    <property type="entry name" value="TAUTOMERASE YOLI-RELATED"/>
    <property type="match status" value="1"/>
</dbReference>
<proteinExistence type="predicted"/>
<dbReference type="PANTHER" id="PTHR38460:SF1">
    <property type="entry name" value="TAUTOMERASE YOLI-RELATED"/>
    <property type="match status" value="1"/>
</dbReference>
<dbReference type="InterPro" id="IPR014347">
    <property type="entry name" value="Tautomerase/MIF_sf"/>
</dbReference>
<dbReference type="SUPFAM" id="SSF55331">
    <property type="entry name" value="Tautomerase/MIF"/>
    <property type="match status" value="1"/>
</dbReference>
<dbReference type="RefSeq" id="WP_394412627.1">
    <property type="nucleotide sequence ID" value="NZ_JBIGIC010000007.1"/>
</dbReference>
<sequence length="130" mass="14222">MPYTRISLHAGRPPAFLVALSDGLHAAMVEAFDVPPADRFHVFHQHAPGELVVDRDYLGGPRGDGFVLIAITAGKPRSADTKRRFYRRLAERLAESPGIAPRDVMMVITSTQAEDWSFANGVALIDALEP</sequence>
<keyword evidence="2" id="KW-1185">Reference proteome</keyword>
<dbReference type="Gene3D" id="3.30.429.10">
    <property type="entry name" value="Macrophage Migration Inhibitory Factor"/>
    <property type="match status" value="1"/>
</dbReference>
<comment type="caution">
    <text evidence="1">The sequence shown here is derived from an EMBL/GenBank/DDBJ whole genome shotgun (WGS) entry which is preliminary data.</text>
</comment>
<organism evidence="1 2">
    <name type="scientific">Pelomonas candidula</name>
    <dbReference type="NCBI Taxonomy" id="3299025"/>
    <lineage>
        <taxon>Bacteria</taxon>
        <taxon>Pseudomonadati</taxon>
        <taxon>Pseudomonadota</taxon>
        <taxon>Betaproteobacteria</taxon>
        <taxon>Burkholderiales</taxon>
        <taxon>Sphaerotilaceae</taxon>
        <taxon>Roseateles</taxon>
    </lineage>
</organism>
<protein>
    <submittedName>
        <fullName evidence="1">Tautomerase family protein</fullName>
    </submittedName>
</protein>
<reference evidence="1 2" key="1">
    <citation type="submission" date="2024-08" db="EMBL/GenBank/DDBJ databases">
        <authorList>
            <person name="Lu H."/>
        </authorList>
    </citation>
    <scope>NUCLEOTIDE SEQUENCE [LARGE SCALE GENOMIC DNA]</scope>
    <source>
        <strain evidence="1 2">BYS78W</strain>
    </source>
</reference>
<accession>A0ABW7HEL6</accession>
<name>A0ABW7HEL6_9BURK</name>